<dbReference type="Gene3D" id="1.20.120.350">
    <property type="entry name" value="Voltage-gated potassium channels. Chain C"/>
    <property type="match status" value="1"/>
</dbReference>
<gene>
    <name evidence="13" type="ORF">CGOC_LOCUS4070</name>
</gene>
<evidence type="ECO:0000256" key="6">
    <source>
        <dbReference type="ARBA" id="ARBA00022882"/>
    </source>
</evidence>
<dbReference type="GO" id="GO:0005251">
    <property type="term" value="F:delayed rectifier potassium channel activity"/>
    <property type="evidence" value="ECO:0007669"/>
    <property type="project" value="TreeGrafter"/>
</dbReference>
<dbReference type="Pfam" id="PF00520">
    <property type="entry name" value="Ion_trans"/>
    <property type="match status" value="1"/>
</dbReference>
<keyword evidence="6" id="KW-0851">Voltage-gated channel</keyword>
<dbReference type="GO" id="GO:0001508">
    <property type="term" value="P:action potential"/>
    <property type="evidence" value="ECO:0007669"/>
    <property type="project" value="TreeGrafter"/>
</dbReference>
<dbReference type="PRINTS" id="PR00169">
    <property type="entry name" value="KCHANNEL"/>
</dbReference>
<dbReference type="GO" id="GO:0032590">
    <property type="term" value="C:dendrite membrane"/>
    <property type="evidence" value="ECO:0007669"/>
    <property type="project" value="TreeGrafter"/>
</dbReference>
<protein>
    <recommendedName>
        <fullName evidence="12">Ion transport domain-containing protein</fullName>
    </recommendedName>
</protein>
<dbReference type="AlphaFoldDB" id="A0A3P6SVQ1"/>
<evidence type="ECO:0000256" key="4">
    <source>
        <dbReference type="ARBA" id="ARBA00022692"/>
    </source>
</evidence>
<keyword evidence="14" id="KW-1185">Reference proteome</keyword>
<keyword evidence="4" id="KW-0812">Transmembrane</keyword>
<proteinExistence type="predicted"/>
<keyword evidence="10" id="KW-0472">Membrane</keyword>
<dbReference type="GO" id="GO:0032809">
    <property type="term" value="C:neuronal cell body membrane"/>
    <property type="evidence" value="ECO:0007669"/>
    <property type="project" value="TreeGrafter"/>
</dbReference>
<dbReference type="SUPFAM" id="SSF81324">
    <property type="entry name" value="Voltage-gated potassium channels"/>
    <property type="match status" value="1"/>
</dbReference>
<keyword evidence="5" id="KW-0631">Potassium channel</keyword>
<evidence type="ECO:0000256" key="3">
    <source>
        <dbReference type="ARBA" id="ARBA00022538"/>
    </source>
</evidence>
<keyword evidence="2" id="KW-0813">Transport</keyword>
<evidence type="ECO:0000259" key="12">
    <source>
        <dbReference type="Pfam" id="PF00520"/>
    </source>
</evidence>
<keyword evidence="8" id="KW-1133">Transmembrane helix</keyword>
<evidence type="ECO:0000256" key="2">
    <source>
        <dbReference type="ARBA" id="ARBA00022448"/>
    </source>
</evidence>
<reference evidence="13 14" key="1">
    <citation type="submission" date="2018-11" db="EMBL/GenBank/DDBJ databases">
        <authorList>
            <consortium name="Pathogen Informatics"/>
        </authorList>
    </citation>
    <scope>NUCLEOTIDE SEQUENCE [LARGE SCALE GENOMIC DNA]</scope>
</reference>
<dbReference type="InterPro" id="IPR005821">
    <property type="entry name" value="Ion_trans_dom"/>
</dbReference>
<dbReference type="GO" id="GO:0043679">
    <property type="term" value="C:axon terminus"/>
    <property type="evidence" value="ECO:0007669"/>
    <property type="project" value="TreeGrafter"/>
</dbReference>
<evidence type="ECO:0000256" key="5">
    <source>
        <dbReference type="ARBA" id="ARBA00022826"/>
    </source>
</evidence>
<dbReference type="InterPro" id="IPR027359">
    <property type="entry name" value="Volt_channel_dom_sf"/>
</dbReference>
<evidence type="ECO:0000256" key="7">
    <source>
        <dbReference type="ARBA" id="ARBA00022958"/>
    </source>
</evidence>
<organism evidence="13 14">
    <name type="scientific">Cylicostephanus goldi</name>
    <name type="common">Nematode worm</name>
    <dbReference type="NCBI Taxonomy" id="71465"/>
    <lineage>
        <taxon>Eukaryota</taxon>
        <taxon>Metazoa</taxon>
        <taxon>Ecdysozoa</taxon>
        <taxon>Nematoda</taxon>
        <taxon>Chromadorea</taxon>
        <taxon>Rhabditida</taxon>
        <taxon>Rhabditina</taxon>
        <taxon>Rhabditomorpha</taxon>
        <taxon>Strongyloidea</taxon>
        <taxon>Strongylidae</taxon>
        <taxon>Cylicostephanus</taxon>
    </lineage>
</organism>
<dbReference type="PANTHER" id="PTHR11537">
    <property type="entry name" value="VOLTAGE-GATED POTASSIUM CHANNEL"/>
    <property type="match status" value="1"/>
</dbReference>
<name>A0A3P6SVQ1_CYLGO</name>
<dbReference type="Proteomes" id="UP000271889">
    <property type="component" value="Unassembled WGS sequence"/>
</dbReference>
<evidence type="ECO:0000313" key="13">
    <source>
        <dbReference type="EMBL" id="VDK57668.1"/>
    </source>
</evidence>
<dbReference type="GO" id="GO:0042734">
    <property type="term" value="C:presynaptic membrane"/>
    <property type="evidence" value="ECO:0007669"/>
    <property type="project" value="TreeGrafter"/>
</dbReference>
<dbReference type="PANTHER" id="PTHR11537:SF252">
    <property type="entry name" value="POTASSIUM VOLTAGE-GATED CHANNEL PROTEIN SHAW"/>
    <property type="match status" value="1"/>
</dbReference>
<comment type="subcellular location">
    <subcellularLocation>
        <location evidence="1">Membrane</location>
        <topology evidence="1">Multi-pass membrane protein</topology>
    </subcellularLocation>
</comment>
<evidence type="ECO:0000256" key="10">
    <source>
        <dbReference type="ARBA" id="ARBA00023136"/>
    </source>
</evidence>
<dbReference type="OrthoDB" id="10025005at2759"/>
<keyword evidence="9" id="KW-0406">Ion transport</keyword>
<dbReference type="EMBL" id="UYRV01010782">
    <property type="protein sequence ID" value="VDK57668.1"/>
    <property type="molecule type" value="Genomic_DNA"/>
</dbReference>
<feature type="domain" description="Ion transport" evidence="12">
    <location>
        <begin position="30"/>
        <end position="99"/>
    </location>
</feature>
<dbReference type="GO" id="GO:0008076">
    <property type="term" value="C:voltage-gated potassium channel complex"/>
    <property type="evidence" value="ECO:0007669"/>
    <property type="project" value="InterPro"/>
</dbReference>
<keyword evidence="7" id="KW-0630">Potassium</keyword>
<dbReference type="GO" id="GO:0045211">
    <property type="term" value="C:postsynaptic membrane"/>
    <property type="evidence" value="ECO:0007669"/>
    <property type="project" value="TreeGrafter"/>
</dbReference>
<evidence type="ECO:0000256" key="8">
    <source>
        <dbReference type="ARBA" id="ARBA00022989"/>
    </source>
</evidence>
<evidence type="ECO:0000313" key="14">
    <source>
        <dbReference type="Proteomes" id="UP000271889"/>
    </source>
</evidence>
<accession>A0A3P6SVQ1</accession>
<evidence type="ECO:0000256" key="11">
    <source>
        <dbReference type="ARBA" id="ARBA00023303"/>
    </source>
</evidence>
<dbReference type="InterPro" id="IPR028325">
    <property type="entry name" value="VG_K_chnl"/>
</dbReference>
<keyword evidence="3" id="KW-0633">Potassium transport</keyword>
<evidence type="ECO:0000256" key="1">
    <source>
        <dbReference type="ARBA" id="ARBA00004141"/>
    </source>
</evidence>
<evidence type="ECO:0000256" key="9">
    <source>
        <dbReference type="ARBA" id="ARBA00023065"/>
    </source>
</evidence>
<sequence length="125" mass="14117">MSATLGPYMSGKLPQGRVYSILHPLSRPHPSFFYVELVCNMWFSGEFLCRMLFCPKVGPFLKTPVNIIDFIATLSFYIDWALDSALSGANRYVRMGRAIATGFTLAQAKSICRVSQKMYPLFDCK</sequence>
<keyword evidence="11" id="KW-0407">Ion channel</keyword>